<dbReference type="InterPro" id="IPR000835">
    <property type="entry name" value="HTH_MarR-typ"/>
</dbReference>
<dbReference type="EMBL" id="JACCJZ010000013">
    <property type="protein sequence ID" value="NYZ62202.1"/>
    <property type="molecule type" value="Genomic_DNA"/>
</dbReference>
<dbReference type="RefSeq" id="WP_180544434.1">
    <property type="nucleotide sequence ID" value="NZ_JACCJZ010000013.1"/>
</dbReference>
<evidence type="ECO:0000259" key="5">
    <source>
        <dbReference type="PROSITE" id="PS50995"/>
    </source>
</evidence>
<feature type="compositionally biased region" description="Polar residues" evidence="4">
    <location>
        <begin position="1"/>
        <end position="14"/>
    </location>
</feature>
<dbReference type="GO" id="GO:0003677">
    <property type="term" value="F:DNA binding"/>
    <property type="evidence" value="ECO:0007669"/>
    <property type="project" value="UniProtKB-KW"/>
</dbReference>
<sequence>MPQPGSIASDSAARSGSDHAGHDHATLDLEHFLPYRLSVLTNLVSGGLAELYSERFGISVTEWRVIAVLGRYPGLSANNVAERTAMDKVAVSRAVARLLERDLLMREMHDSDRRRSVLELSEAGYAVYDVIVPLALEYQRNVLAPLDASERAQLVALMAKLEAPFKD</sequence>
<dbReference type="Proteomes" id="UP000589896">
    <property type="component" value="Unassembled WGS sequence"/>
</dbReference>
<keyword evidence="2" id="KW-0238">DNA-binding</keyword>
<dbReference type="PROSITE" id="PS01117">
    <property type="entry name" value="HTH_MARR_1"/>
    <property type="match status" value="1"/>
</dbReference>
<protein>
    <submittedName>
        <fullName evidence="6">Winged helix-turn-helix transcriptional regulator</fullName>
    </submittedName>
</protein>
<evidence type="ECO:0000313" key="6">
    <source>
        <dbReference type="EMBL" id="NYZ62202.1"/>
    </source>
</evidence>
<dbReference type="Pfam" id="PF12802">
    <property type="entry name" value="MarR_2"/>
    <property type="match status" value="1"/>
</dbReference>
<dbReference type="Gene3D" id="1.10.10.10">
    <property type="entry name" value="Winged helix-like DNA-binding domain superfamily/Winged helix DNA-binding domain"/>
    <property type="match status" value="1"/>
</dbReference>
<dbReference type="InterPro" id="IPR023187">
    <property type="entry name" value="Tscrpt_reg_MarR-type_CS"/>
</dbReference>
<dbReference type="PRINTS" id="PR00598">
    <property type="entry name" value="HTHMARR"/>
</dbReference>
<proteinExistence type="predicted"/>
<name>A0A7Z0QP54_9GAMM</name>
<dbReference type="GO" id="GO:0003700">
    <property type="term" value="F:DNA-binding transcription factor activity"/>
    <property type="evidence" value="ECO:0007669"/>
    <property type="project" value="InterPro"/>
</dbReference>
<evidence type="ECO:0000256" key="4">
    <source>
        <dbReference type="SAM" id="MobiDB-lite"/>
    </source>
</evidence>
<dbReference type="PANTHER" id="PTHR35790:SF4">
    <property type="entry name" value="HTH-TYPE TRANSCRIPTIONAL REGULATOR PCHR"/>
    <property type="match status" value="1"/>
</dbReference>
<keyword evidence="1" id="KW-0805">Transcription regulation</keyword>
<gene>
    <name evidence="6" type="ORF">H0E82_05430</name>
</gene>
<dbReference type="SMART" id="SM00347">
    <property type="entry name" value="HTH_MARR"/>
    <property type="match status" value="1"/>
</dbReference>
<accession>A0A7Z0QP54</accession>
<dbReference type="PROSITE" id="PS50995">
    <property type="entry name" value="HTH_MARR_2"/>
    <property type="match status" value="1"/>
</dbReference>
<feature type="domain" description="HTH marR-type" evidence="5">
    <location>
        <begin position="30"/>
        <end position="163"/>
    </location>
</feature>
<organism evidence="6 7">
    <name type="scientific">Luteimonas deserti</name>
    <dbReference type="NCBI Taxonomy" id="2752306"/>
    <lineage>
        <taxon>Bacteria</taxon>
        <taxon>Pseudomonadati</taxon>
        <taxon>Pseudomonadota</taxon>
        <taxon>Gammaproteobacteria</taxon>
        <taxon>Lysobacterales</taxon>
        <taxon>Lysobacteraceae</taxon>
        <taxon>Luteimonas</taxon>
    </lineage>
</organism>
<keyword evidence="7" id="KW-1185">Reference proteome</keyword>
<evidence type="ECO:0000313" key="7">
    <source>
        <dbReference type="Proteomes" id="UP000589896"/>
    </source>
</evidence>
<evidence type="ECO:0000256" key="3">
    <source>
        <dbReference type="ARBA" id="ARBA00023163"/>
    </source>
</evidence>
<dbReference type="SUPFAM" id="SSF46785">
    <property type="entry name" value="Winged helix' DNA-binding domain"/>
    <property type="match status" value="1"/>
</dbReference>
<dbReference type="PANTHER" id="PTHR35790">
    <property type="entry name" value="HTH-TYPE TRANSCRIPTIONAL REGULATOR PCHR"/>
    <property type="match status" value="1"/>
</dbReference>
<dbReference type="InterPro" id="IPR052067">
    <property type="entry name" value="Metal_resp_HTH_trans_reg"/>
</dbReference>
<evidence type="ECO:0000256" key="1">
    <source>
        <dbReference type="ARBA" id="ARBA00023015"/>
    </source>
</evidence>
<dbReference type="InterPro" id="IPR036388">
    <property type="entry name" value="WH-like_DNA-bd_sf"/>
</dbReference>
<reference evidence="6 7" key="1">
    <citation type="submission" date="2020-07" db="EMBL/GenBank/DDBJ databases">
        <title>isolation of Luteimonas sp. SJ-16.</title>
        <authorList>
            <person name="Huang X.-X."/>
            <person name="Xu L."/>
            <person name="Sun J.-Q."/>
        </authorList>
    </citation>
    <scope>NUCLEOTIDE SEQUENCE [LARGE SCALE GENOMIC DNA]</scope>
    <source>
        <strain evidence="6 7">SJ-16</strain>
    </source>
</reference>
<evidence type="ECO:0000256" key="2">
    <source>
        <dbReference type="ARBA" id="ARBA00023125"/>
    </source>
</evidence>
<dbReference type="InterPro" id="IPR036390">
    <property type="entry name" value="WH_DNA-bd_sf"/>
</dbReference>
<keyword evidence="3" id="KW-0804">Transcription</keyword>
<feature type="region of interest" description="Disordered" evidence="4">
    <location>
        <begin position="1"/>
        <end position="21"/>
    </location>
</feature>
<comment type="caution">
    <text evidence="6">The sequence shown here is derived from an EMBL/GenBank/DDBJ whole genome shotgun (WGS) entry which is preliminary data.</text>
</comment>
<dbReference type="AlphaFoldDB" id="A0A7Z0QP54"/>